<reference evidence="1 2" key="1">
    <citation type="submission" date="2020-03" db="EMBL/GenBank/DDBJ databases">
        <title>Genomic Encyclopedia of Type Strains, Phase IV (KMG-IV): sequencing the most valuable type-strain genomes for metagenomic binning, comparative biology and taxonomic classification.</title>
        <authorList>
            <person name="Goeker M."/>
        </authorList>
    </citation>
    <scope>NUCLEOTIDE SEQUENCE [LARGE SCALE GENOMIC DNA]</scope>
    <source>
        <strain evidence="1 2">DSM 103870</strain>
    </source>
</reference>
<evidence type="ECO:0000313" key="2">
    <source>
        <dbReference type="Proteomes" id="UP001429580"/>
    </source>
</evidence>
<gene>
    <name evidence="1" type="ORF">FHS82_002075</name>
</gene>
<name>A0ABX0UZ49_9HYPH</name>
<dbReference type="Proteomes" id="UP001429580">
    <property type="component" value="Unassembled WGS sequence"/>
</dbReference>
<evidence type="ECO:0000313" key="1">
    <source>
        <dbReference type="EMBL" id="NIJ58233.1"/>
    </source>
</evidence>
<comment type="caution">
    <text evidence="1">The sequence shown here is derived from an EMBL/GenBank/DDBJ whole genome shotgun (WGS) entry which is preliminary data.</text>
</comment>
<protein>
    <submittedName>
        <fullName evidence="1">Uncharacterized protein</fullName>
    </submittedName>
</protein>
<accession>A0ABX0UZ49</accession>
<sequence length="47" mass="5405">MSGVAVLCFAPADRGRVLSFRPLLFKYNDFFNKQNLNIRDAKTKITK</sequence>
<keyword evidence="2" id="KW-1185">Reference proteome</keyword>
<proteinExistence type="predicted"/>
<dbReference type="EMBL" id="JAASQI010000004">
    <property type="protein sequence ID" value="NIJ58233.1"/>
    <property type="molecule type" value="Genomic_DNA"/>
</dbReference>
<organism evidence="1 2">
    <name type="scientific">Pseudochelatococcus lubricantis</name>
    <dbReference type="NCBI Taxonomy" id="1538102"/>
    <lineage>
        <taxon>Bacteria</taxon>
        <taxon>Pseudomonadati</taxon>
        <taxon>Pseudomonadota</taxon>
        <taxon>Alphaproteobacteria</taxon>
        <taxon>Hyphomicrobiales</taxon>
        <taxon>Chelatococcaceae</taxon>
        <taxon>Pseudochelatococcus</taxon>
    </lineage>
</organism>